<keyword evidence="1" id="KW-0812">Transmembrane</keyword>
<proteinExistence type="predicted"/>
<keyword evidence="1" id="KW-1133">Transmembrane helix</keyword>
<reference evidence="2" key="1">
    <citation type="submission" date="2021-06" db="EMBL/GenBank/DDBJ databases">
        <authorList>
            <person name="Kallberg Y."/>
            <person name="Tangrot J."/>
            <person name="Rosling A."/>
        </authorList>
    </citation>
    <scope>NUCLEOTIDE SEQUENCE</scope>
    <source>
        <strain evidence="2">87-6 pot B 2015</strain>
    </source>
</reference>
<dbReference type="Proteomes" id="UP000789375">
    <property type="component" value="Unassembled WGS sequence"/>
</dbReference>
<dbReference type="EMBL" id="CAJVPP010007553">
    <property type="protein sequence ID" value="CAG8689472.1"/>
    <property type="molecule type" value="Genomic_DNA"/>
</dbReference>
<keyword evidence="1" id="KW-0472">Membrane</keyword>
<organism evidence="2 3">
    <name type="scientific">Funneliformis mosseae</name>
    <name type="common">Endomycorrhizal fungus</name>
    <name type="synonym">Glomus mosseae</name>
    <dbReference type="NCBI Taxonomy" id="27381"/>
    <lineage>
        <taxon>Eukaryota</taxon>
        <taxon>Fungi</taxon>
        <taxon>Fungi incertae sedis</taxon>
        <taxon>Mucoromycota</taxon>
        <taxon>Glomeromycotina</taxon>
        <taxon>Glomeromycetes</taxon>
        <taxon>Glomerales</taxon>
        <taxon>Glomeraceae</taxon>
        <taxon>Funneliformis</taxon>
    </lineage>
</organism>
<evidence type="ECO:0000313" key="2">
    <source>
        <dbReference type="EMBL" id="CAG8689472.1"/>
    </source>
</evidence>
<gene>
    <name evidence="2" type="ORF">FMOSSE_LOCUS13269</name>
</gene>
<dbReference type="AlphaFoldDB" id="A0A9N9ESG3"/>
<accession>A0A9N9ESG3</accession>
<keyword evidence="3" id="KW-1185">Reference proteome</keyword>
<evidence type="ECO:0000313" key="3">
    <source>
        <dbReference type="Proteomes" id="UP000789375"/>
    </source>
</evidence>
<protein>
    <submittedName>
        <fullName evidence="2">6267_t:CDS:1</fullName>
    </submittedName>
</protein>
<feature type="transmembrane region" description="Helical" evidence="1">
    <location>
        <begin position="12"/>
        <end position="33"/>
    </location>
</feature>
<comment type="caution">
    <text evidence="2">The sequence shown here is derived from an EMBL/GenBank/DDBJ whole genome shotgun (WGS) entry which is preliminary data.</text>
</comment>
<name>A0A9N9ESG3_FUNMO</name>
<evidence type="ECO:0000256" key="1">
    <source>
        <dbReference type="SAM" id="Phobius"/>
    </source>
</evidence>
<sequence>LTRLYQSAGSSLNIPAAIATLLLSGYPLASFALKNISIHF</sequence>
<feature type="non-terminal residue" evidence="2">
    <location>
        <position position="1"/>
    </location>
</feature>